<accession>A0ACB9PWS2</accession>
<comment type="caution">
    <text evidence="1">The sequence shown here is derived from an EMBL/GenBank/DDBJ whole genome shotgun (WGS) entry which is preliminary data.</text>
</comment>
<evidence type="ECO:0000313" key="2">
    <source>
        <dbReference type="Proteomes" id="UP000828941"/>
    </source>
</evidence>
<gene>
    <name evidence="1" type="ORF">L6164_002227</name>
</gene>
<dbReference type="Proteomes" id="UP000828941">
    <property type="component" value="Chromosome 2"/>
</dbReference>
<name>A0ACB9PWS2_BAUVA</name>
<organism evidence="1 2">
    <name type="scientific">Bauhinia variegata</name>
    <name type="common">Purple orchid tree</name>
    <name type="synonym">Phanera variegata</name>
    <dbReference type="NCBI Taxonomy" id="167791"/>
    <lineage>
        <taxon>Eukaryota</taxon>
        <taxon>Viridiplantae</taxon>
        <taxon>Streptophyta</taxon>
        <taxon>Embryophyta</taxon>
        <taxon>Tracheophyta</taxon>
        <taxon>Spermatophyta</taxon>
        <taxon>Magnoliopsida</taxon>
        <taxon>eudicotyledons</taxon>
        <taxon>Gunneridae</taxon>
        <taxon>Pentapetalae</taxon>
        <taxon>rosids</taxon>
        <taxon>fabids</taxon>
        <taxon>Fabales</taxon>
        <taxon>Fabaceae</taxon>
        <taxon>Cercidoideae</taxon>
        <taxon>Cercideae</taxon>
        <taxon>Bauhiniinae</taxon>
        <taxon>Bauhinia</taxon>
    </lineage>
</organism>
<sequence>MVFALFSCIAARQVELHQQHSTSPISTLWLVPQYFLLGLMEGFSGGGLDAFFYARVPKSMKSFAEPFSELVLCVGKFSNILFLLIFSPWFGYHSFDSHMDRYFLMLAIVCSVFFCFYLVSSLGYDNLETSSEMEESVAMEAGIETPEGDQRLRHDDQEEDEAEPEIEIIDYNDDTS</sequence>
<keyword evidence="2" id="KW-1185">Reference proteome</keyword>
<reference evidence="1 2" key="1">
    <citation type="journal article" date="2022" name="DNA Res.">
        <title>Chromosomal-level genome assembly of the orchid tree Bauhinia variegata (Leguminosae; Cercidoideae) supports the allotetraploid origin hypothesis of Bauhinia.</title>
        <authorList>
            <person name="Zhong Y."/>
            <person name="Chen Y."/>
            <person name="Zheng D."/>
            <person name="Pang J."/>
            <person name="Liu Y."/>
            <person name="Luo S."/>
            <person name="Meng S."/>
            <person name="Qian L."/>
            <person name="Wei D."/>
            <person name="Dai S."/>
            <person name="Zhou R."/>
        </authorList>
    </citation>
    <scope>NUCLEOTIDE SEQUENCE [LARGE SCALE GENOMIC DNA]</scope>
    <source>
        <strain evidence="1">BV-YZ2020</strain>
    </source>
</reference>
<dbReference type="EMBL" id="CM039427">
    <property type="protein sequence ID" value="KAI4353264.1"/>
    <property type="molecule type" value="Genomic_DNA"/>
</dbReference>
<proteinExistence type="predicted"/>
<evidence type="ECO:0000313" key="1">
    <source>
        <dbReference type="EMBL" id="KAI4353264.1"/>
    </source>
</evidence>
<protein>
    <submittedName>
        <fullName evidence="1">Uncharacterized protein</fullName>
    </submittedName>
</protein>